<protein>
    <recommendedName>
        <fullName evidence="5">FAD-binding PCMH-type domain-containing protein</fullName>
    </recommendedName>
</protein>
<dbReference type="InterPro" id="IPR006094">
    <property type="entry name" value="Oxid_FAD_bind_N"/>
</dbReference>
<dbReference type="OrthoDB" id="2151789at2759"/>
<evidence type="ECO:0000259" key="5">
    <source>
        <dbReference type="PROSITE" id="PS51387"/>
    </source>
</evidence>
<dbReference type="Proteomes" id="UP000559027">
    <property type="component" value="Unassembled WGS sequence"/>
</dbReference>
<comment type="similarity">
    <text evidence="1">Belongs to the oxygen-dependent FAD-linked oxidoreductase family.</text>
</comment>
<keyword evidence="7" id="KW-1185">Reference proteome</keyword>
<keyword evidence="3" id="KW-0274">FAD</keyword>
<dbReference type="PROSITE" id="PS51387">
    <property type="entry name" value="FAD_PCMH"/>
    <property type="match status" value="1"/>
</dbReference>
<dbReference type="PANTHER" id="PTHR42973">
    <property type="entry name" value="BINDING OXIDOREDUCTASE, PUTATIVE (AFU_ORTHOLOGUE AFUA_1G17690)-RELATED"/>
    <property type="match status" value="1"/>
</dbReference>
<evidence type="ECO:0000313" key="7">
    <source>
        <dbReference type="Proteomes" id="UP000559027"/>
    </source>
</evidence>
<name>A0A8H5D6H4_9AGAR</name>
<dbReference type="GO" id="GO:0016491">
    <property type="term" value="F:oxidoreductase activity"/>
    <property type="evidence" value="ECO:0007669"/>
    <property type="project" value="UniProtKB-KW"/>
</dbReference>
<sequence length="523" mass="57544">MPILTRPGVFFIWALVAFLLTPRLLVLDALAILQWNLSVIDSEISVRVTATQTCTGLREQLGPAVVQVNGESDYVKAIQNPASLFNSVHRPACVVAPRNAVDVQVAMAAIYRDRVRYAVMSGGHTGMTGWNTVEDGVLIFFGNMTNITYDAKRNRATIQPGVRWGDALEYLEPYGVAAMGGRLGNIGTGLLLGGGISYLAPENGWSTDGITEMDVVLTNGKQVTATATNQYSDLFRALKGGGSRFGIVTRFEIEPVRVGRRTDEKWYGGIVVVIHFYLVQYPESSAEALIRAAHKFVETNKDPKAAALFILGYVMRDGRPIASNNAAYFYRGSSLPNDVFGDLLDIPTESKHLGPMSYFEAANIFGSGEYRESGERFSGASFAEGPEKILKAYRDFRHFALETAHLLNSTVFALTPIPLHQIQIAKTRGGNALDAAEAPYLSAHWHTVFLAGQEQIPPKVELGLQWLMRQNPPSPGAPLDMNESDASQNVYATYGDYEFLRKVYHKYDPTRFNVRYSQGPIGL</sequence>
<evidence type="ECO:0000256" key="2">
    <source>
        <dbReference type="ARBA" id="ARBA00022630"/>
    </source>
</evidence>
<dbReference type="AlphaFoldDB" id="A0A8H5D6H4"/>
<accession>A0A8H5D6H4</accession>
<keyword evidence="4" id="KW-0560">Oxidoreductase</keyword>
<dbReference type="GO" id="GO:0071949">
    <property type="term" value="F:FAD binding"/>
    <property type="evidence" value="ECO:0007669"/>
    <property type="project" value="InterPro"/>
</dbReference>
<dbReference type="SUPFAM" id="SSF56176">
    <property type="entry name" value="FAD-binding/transporter-associated domain-like"/>
    <property type="match status" value="1"/>
</dbReference>
<evidence type="ECO:0000256" key="1">
    <source>
        <dbReference type="ARBA" id="ARBA00005466"/>
    </source>
</evidence>
<dbReference type="Gene3D" id="3.30.465.10">
    <property type="match status" value="1"/>
</dbReference>
<dbReference type="InterPro" id="IPR036318">
    <property type="entry name" value="FAD-bd_PCMH-like_sf"/>
</dbReference>
<dbReference type="InterPro" id="IPR016166">
    <property type="entry name" value="FAD-bd_PCMH"/>
</dbReference>
<dbReference type="InterPro" id="IPR016169">
    <property type="entry name" value="FAD-bd_PCMH_sub2"/>
</dbReference>
<evidence type="ECO:0000313" key="6">
    <source>
        <dbReference type="EMBL" id="KAF5354093.1"/>
    </source>
</evidence>
<dbReference type="EMBL" id="JAACJO010000009">
    <property type="protein sequence ID" value="KAF5354093.1"/>
    <property type="molecule type" value="Genomic_DNA"/>
</dbReference>
<comment type="caution">
    <text evidence="6">The sequence shown here is derived from an EMBL/GenBank/DDBJ whole genome shotgun (WGS) entry which is preliminary data.</text>
</comment>
<dbReference type="PANTHER" id="PTHR42973:SF13">
    <property type="entry name" value="FAD-BINDING PCMH-TYPE DOMAIN-CONTAINING PROTEIN"/>
    <property type="match status" value="1"/>
</dbReference>
<feature type="domain" description="FAD-binding PCMH-type" evidence="5">
    <location>
        <begin position="87"/>
        <end position="258"/>
    </location>
</feature>
<evidence type="ECO:0000256" key="4">
    <source>
        <dbReference type="ARBA" id="ARBA00023002"/>
    </source>
</evidence>
<keyword evidence="2" id="KW-0285">Flavoprotein</keyword>
<reference evidence="6 7" key="1">
    <citation type="journal article" date="2020" name="ISME J.">
        <title>Uncovering the hidden diversity of litter-decomposition mechanisms in mushroom-forming fungi.</title>
        <authorList>
            <person name="Floudas D."/>
            <person name="Bentzer J."/>
            <person name="Ahren D."/>
            <person name="Johansson T."/>
            <person name="Persson P."/>
            <person name="Tunlid A."/>
        </authorList>
    </citation>
    <scope>NUCLEOTIDE SEQUENCE [LARGE SCALE GENOMIC DNA]</scope>
    <source>
        <strain evidence="6 7">CBS 146.42</strain>
    </source>
</reference>
<organism evidence="6 7">
    <name type="scientific">Leucocoprinus leucothites</name>
    <dbReference type="NCBI Taxonomy" id="201217"/>
    <lineage>
        <taxon>Eukaryota</taxon>
        <taxon>Fungi</taxon>
        <taxon>Dikarya</taxon>
        <taxon>Basidiomycota</taxon>
        <taxon>Agaricomycotina</taxon>
        <taxon>Agaricomycetes</taxon>
        <taxon>Agaricomycetidae</taxon>
        <taxon>Agaricales</taxon>
        <taxon>Agaricineae</taxon>
        <taxon>Agaricaceae</taxon>
        <taxon>Leucocoprinus</taxon>
    </lineage>
</organism>
<evidence type="ECO:0000256" key="3">
    <source>
        <dbReference type="ARBA" id="ARBA00022827"/>
    </source>
</evidence>
<gene>
    <name evidence="6" type="ORF">D9756_006891</name>
</gene>
<dbReference type="InterPro" id="IPR050416">
    <property type="entry name" value="FAD-linked_Oxidoreductase"/>
</dbReference>
<proteinExistence type="inferred from homology"/>
<dbReference type="Pfam" id="PF01565">
    <property type="entry name" value="FAD_binding_4"/>
    <property type="match status" value="1"/>
</dbReference>